<evidence type="ECO:0000313" key="13">
    <source>
        <dbReference type="Proteomes" id="UP000255098"/>
    </source>
</evidence>
<dbReference type="HAMAP" id="MF_00509">
    <property type="entry name" value="ZipA"/>
    <property type="match status" value="1"/>
</dbReference>
<comment type="similarity">
    <text evidence="8 9">Belongs to the ZipA family.</text>
</comment>
<dbReference type="EMBL" id="UGSP01000001">
    <property type="protein sequence ID" value="SUB23092.1"/>
    <property type="molecule type" value="Genomic_DNA"/>
</dbReference>
<dbReference type="GO" id="GO:0032153">
    <property type="term" value="C:cell division site"/>
    <property type="evidence" value="ECO:0007669"/>
    <property type="project" value="UniProtKB-UniRule"/>
</dbReference>
<evidence type="ECO:0000256" key="7">
    <source>
        <dbReference type="ARBA" id="ARBA00023306"/>
    </source>
</evidence>
<evidence type="ECO:0000256" key="9">
    <source>
        <dbReference type="RuleBase" id="RU003612"/>
    </source>
</evidence>
<comment type="subcellular location">
    <subcellularLocation>
        <location evidence="8">Cell inner membrane</location>
        <topology evidence="8">Single-pass type I membrane protein</topology>
    </subcellularLocation>
    <text evidence="8">Localizes to the Z ring in an FtsZ-dependent manner.</text>
</comment>
<dbReference type="PANTHER" id="PTHR38685">
    <property type="entry name" value="CELL DIVISION PROTEIN ZIPA"/>
    <property type="match status" value="1"/>
</dbReference>
<protein>
    <recommendedName>
        <fullName evidence="8 9">Cell division protein ZipA</fullName>
    </recommendedName>
</protein>
<keyword evidence="2 8" id="KW-0997">Cell inner membrane</keyword>
<dbReference type="InterPro" id="IPR036765">
    <property type="entry name" value="ZipA_FtsZ-bd_C_sf"/>
</dbReference>
<feature type="transmembrane region" description="Helical" evidence="8">
    <location>
        <begin position="6"/>
        <end position="24"/>
    </location>
</feature>
<evidence type="ECO:0000256" key="3">
    <source>
        <dbReference type="ARBA" id="ARBA00022618"/>
    </source>
</evidence>
<dbReference type="GO" id="GO:0000917">
    <property type="term" value="P:division septum assembly"/>
    <property type="evidence" value="ECO:0007669"/>
    <property type="project" value="TreeGrafter"/>
</dbReference>
<comment type="function">
    <text evidence="8 9">Essential cell division protein that stabilizes the FtsZ protofilaments by cross-linking them and that serves as a cytoplasmic membrane anchor for the Z ring. Also required for the recruitment to the septal ring of downstream cell division proteins.</text>
</comment>
<evidence type="ECO:0000256" key="4">
    <source>
        <dbReference type="ARBA" id="ARBA00022692"/>
    </source>
</evidence>
<keyword evidence="4 8" id="KW-0812">Transmembrane</keyword>
<dbReference type="Gene3D" id="3.30.1400.10">
    <property type="entry name" value="ZipA, C-terminal FtsZ-binding domain"/>
    <property type="match status" value="1"/>
</dbReference>
<organism evidence="12 13">
    <name type="scientific">Avibacterium avium</name>
    <name type="common">Pasteurella avium</name>
    <dbReference type="NCBI Taxonomy" id="751"/>
    <lineage>
        <taxon>Bacteria</taxon>
        <taxon>Pseudomonadati</taxon>
        <taxon>Pseudomonadota</taxon>
        <taxon>Gammaproteobacteria</taxon>
        <taxon>Pasteurellales</taxon>
        <taxon>Pasteurellaceae</taxon>
        <taxon>Avibacterium</taxon>
    </lineage>
</organism>
<sequence>MDLNTILIILGVVALVALVAHGIWSNRREKSQIFEKSNSFSKESAPRQPEHNAANFATREPMAQPAQSFTQQPEPISSTQQNLDFNQNQPVYFEQTQVQEPQNFEQAINQIKISLPNEPQPVQTSVEPAVSYSSPQHLANATIAEIESTVNTEEGIHAEHQLTEVLATPTENVIQIERERPIVEFEEVQQNVSVQPAEKEEPQQQDQGAKDFIMLYVVSPEGKEFHGLSLEKAFDSLGFIFGNRQIYHRHVDLNVASPVLFSAANIQHPGTFDPNNMADFYTVGIALFMQLPSHGNDLVNLRMMIRAAKTLAEELGGFVLTDQQEIFDENAEKAYLAKVSA</sequence>
<dbReference type="GeneID" id="300132307"/>
<keyword evidence="5 8" id="KW-1133">Transmembrane helix</keyword>
<comment type="subunit">
    <text evidence="8">Interacts with FtsZ via their C-terminal domains.</text>
</comment>
<keyword evidence="6 8" id="KW-0472">Membrane</keyword>
<keyword evidence="13" id="KW-1185">Reference proteome</keyword>
<dbReference type="Proteomes" id="UP000255098">
    <property type="component" value="Unassembled WGS sequence"/>
</dbReference>
<dbReference type="SUPFAM" id="SSF64383">
    <property type="entry name" value="Cell-division protein ZipA, C-terminal domain"/>
    <property type="match status" value="1"/>
</dbReference>
<feature type="compositionally biased region" description="Polar residues" evidence="10">
    <location>
        <begin position="65"/>
        <end position="82"/>
    </location>
</feature>
<keyword evidence="1 8" id="KW-1003">Cell membrane</keyword>
<dbReference type="Pfam" id="PF04354">
    <property type="entry name" value="ZipA_C"/>
    <property type="match status" value="1"/>
</dbReference>
<keyword evidence="3 8" id="KW-0132">Cell division</keyword>
<name>A0A379ANV2_AVIAV</name>
<dbReference type="InterPro" id="IPR007449">
    <property type="entry name" value="ZipA_FtsZ-bd_C"/>
</dbReference>
<dbReference type="PANTHER" id="PTHR38685:SF1">
    <property type="entry name" value="CELL DIVISION PROTEIN ZIPA"/>
    <property type="match status" value="1"/>
</dbReference>
<evidence type="ECO:0000256" key="8">
    <source>
        <dbReference type="HAMAP-Rule" id="MF_00509"/>
    </source>
</evidence>
<feature type="region of interest" description="Disordered" evidence="10">
    <location>
        <begin position="62"/>
        <end position="82"/>
    </location>
</feature>
<gene>
    <name evidence="8 12" type="primary">zipA</name>
    <name evidence="12" type="ORF">NCTC11297_00079</name>
</gene>
<evidence type="ECO:0000256" key="1">
    <source>
        <dbReference type="ARBA" id="ARBA00022475"/>
    </source>
</evidence>
<evidence type="ECO:0000313" key="12">
    <source>
        <dbReference type="EMBL" id="SUB23092.1"/>
    </source>
</evidence>
<evidence type="ECO:0000256" key="5">
    <source>
        <dbReference type="ARBA" id="ARBA00022989"/>
    </source>
</evidence>
<dbReference type="NCBIfam" id="TIGR02205">
    <property type="entry name" value="septum_zipA"/>
    <property type="match status" value="1"/>
</dbReference>
<dbReference type="SMART" id="SM00771">
    <property type="entry name" value="ZipA_C"/>
    <property type="match status" value="1"/>
</dbReference>
<evidence type="ECO:0000256" key="6">
    <source>
        <dbReference type="ARBA" id="ARBA00023136"/>
    </source>
</evidence>
<accession>A0A379ANV2</accession>
<dbReference type="GO" id="GO:0043093">
    <property type="term" value="P:FtsZ-dependent cytokinesis"/>
    <property type="evidence" value="ECO:0007669"/>
    <property type="project" value="UniProtKB-UniRule"/>
</dbReference>
<keyword evidence="7 8" id="KW-0131">Cell cycle</keyword>
<dbReference type="RefSeq" id="WP_115250126.1">
    <property type="nucleotide sequence ID" value="NZ_UGSP01000001.1"/>
</dbReference>
<proteinExistence type="inferred from homology"/>
<dbReference type="InterPro" id="IPR011919">
    <property type="entry name" value="Cell_div_ZipA"/>
</dbReference>
<dbReference type="AlphaFoldDB" id="A0A379ANV2"/>
<reference evidence="12 13" key="1">
    <citation type="submission" date="2018-06" db="EMBL/GenBank/DDBJ databases">
        <authorList>
            <consortium name="Pathogen Informatics"/>
            <person name="Doyle S."/>
        </authorList>
    </citation>
    <scope>NUCLEOTIDE SEQUENCE [LARGE SCALE GENOMIC DNA]</scope>
    <source>
        <strain evidence="13">NCTC 11297</strain>
    </source>
</reference>
<evidence type="ECO:0000256" key="2">
    <source>
        <dbReference type="ARBA" id="ARBA00022519"/>
    </source>
</evidence>
<evidence type="ECO:0000256" key="10">
    <source>
        <dbReference type="SAM" id="MobiDB-lite"/>
    </source>
</evidence>
<feature type="domain" description="ZipA C-terminal FtsZ-binding" evidence="11">
    <location>
        <begin position="209"/>
        <end position="339"/>
    </location>
</feature>
<evidence type="ECO:0000259" key="11">
    <source>
        <dbReference type="SMART" id="SM00771"/>
    </source>
</evidence>
<dbReference type="GO" id="GO:0005886">
    <property type="term" value="C:plasma membrane"/>
    <property type="evidence" value="ECO:0007669"/>
    <property type="project" value="UniProtKB-SubCell"/>
</dbReference>